<accession>A0A4R7ND58</accession>
<keyword evidence="1" id="KW-0812">Transmembrane</keyword>
<gene>
    <name evidence="2" type="ORF">C8E00_11233</name>
</gene>
<sequence length="193" mass="21518">MSKSDIVDSVNDIVSGAEDMSGNKVVNVLAKHNEYVIYEIETKDINNRIKVLIDGHTDESEEKIQKRFNDVKQKYIEAKGMLSKSSNFEMMKHRVAHTLSTALNSDKSGGADKFEDLIETIVKEHEQLVVNRALYLAPSVISVAMFFAICAFNLSDRIANGPYWQLFVVFLGASLGGALSILINAKTLNFEEL</sequence>
<organism evidence="2 3">
    <name type="scientific">Chromohalobacter marismortui</name>
    <dbReference type="NCBI Taxonomy" id="42055"/>
    <lineage>
        <taxon>Bacteria</taxon>
        <taxon>Pseudomonadati</taxon>
        <taxon>Pseudomonadota</taxon>
        <taxon>Gammaproteobacteria</taxon>
        <taxon>Oceanospirillales</taxon>
        <taxon>Halomonadaceae</taxon>
        <taxon>Chromohalobacter</taxon>
    </lineage>
</organism>
<feature type="transmembrane region" description="Helical" evidence="1">
    <location>
        <begin position="133"/>
        <end position="154"/>
    </location>
</feature>
<dbReference type="RefSeq" id="WP_133698558.1">
    <property type="nucleotide sequence ID" value="NZ_SOBR01000012.1"/>
</dbReference>
<dbReference type="OrthoDB" id="9255758at2"/>
<keyword evidence="3" id="KW-1185">Reference proteome</keyword>
<evidence type="ECO:0000256" key="1">
    <source>
        <dbReference type="SAM" id="Phobius"/>
    </source>
</evidence>
<evidence type="ECO:0000313" key="3">
    <source>
        <dbReference type="Proteomes" id="UP000295380"/>
    </source>
</evidence>
<dbReference type="Proteomes" id="UP000295380">
    <property type="component" value="Unassembled WGS sequence"/>
</dbReference>
<keyword evidence="1" id="KW-0472">Membrane</keyword>
<feature type="transmembrane region" description="Helical" evidence="1">
    <location>
        <begin position="166"/>
        <end position="185"/>
    </location>
</feature>
<protein>
    <submittedName>
        <fullName evidence="2">Uncharacterized protein</fullName>
    </submittedName>
</protein>
<dbReference type="EMBL" id="SOBR01000012">
    <property type="protein sequence ID" value="TDU18149.1"/>
    <property type="molecule type" value="Genomic_DNA"/>
</dbReference>
<reference evidence="2 3" key="1">
    <citation type="submission" date="2019-03" db="EMBL/GenBank/DDBJ databases">
        <title>Genomic Encyclopedia of Type Strains, Phase IV (KMG-IV): sequencing the most valuable type-strain genomes for metagenomic binning, comparative biology and taxonomic classification.</title>
        <authorList>
            <person name="Goeker M."/>
        </authorList>
    </citation>
    <scope>NUCLEOTIDE SEQUENCE [LARGE SCALE GENOMIC DNA]</scope>
    <source>
        <strain evidence="2 3">DSM 6770</strain>
    </source>
</reference>
<dbReference type="AlphaFoldDB" id="A0A4R7ND58"/>
<name>A0A4R7ND58_9GAMM</name>
<comment type="caution">
    <text evidence="2">The sequence shown here is derived from an EMBL/GenBank/DDBJ whole genome shotgun (WGS) entry which is preliminary data.</text>
</comment>
<proteinExistence type="predicted"/>
<evidence type="ECO:0000313" key="2">
    <source>
        <dbReference type="EMBL" id="TDU18149.1"/>
    </source>
</evidence>
<keyword evidence="1" id="KW-1133">Transmembrane helix</keyword>